<dbReference type="CDD" id="cd00519">
    <property type="entry name" value="Lipase_3"/>
    <property type="match status" value="1"/>
</dbReference>
<dbReference type="Gene3D" id="3.40.50.1820">
    <property type="entry name" value="alpha/beta hydrolase"/>
    <property type="match status" value="1"/>
</dbReference>
<dbReference type="Pfam" id="PF01764">
    <property type="entry name" value="Lipase_3"/>
    <property type="match status" value="1"/>
</dbReference>
<dbReference type="InterPro" id="IPR029058">
    <property type="entry name" value="AB_hydrolase_fold"/>
</dbReference>
<evidence type="ECO:0000313" key="2">
    <source>
        <dbReference type="EMBL" id="TWU55128.1"/>
    </source>
</evidence>
<gene>
    <name evidence="2" type="ORF">Poly59_14240</name>
</gene>
<comment type="caution">
    <text evidence="2">The sequence shown here is derived from an EMBL/GenBank/DDBJ whole genome shotgun (WGS) entry which is preliminary data.</text>
</comment>
<dbReference type="InterPro" id="IPR051218">
    <property type="entry name" value="Sec_MonoDiacylglyc_Lipase"/>
</dbReference>
<keyword evidence="3" id="KW-1185">Reference proteome</keyword>
<accession>A0A5C6F195</accession>
<name>A0A5C6F195_9BACT</name>
<dbReference type="InterPro" id="IPR002921">
    <property type="entry name" value="Fungal_lipase-type"/>
</dbReference>
<protein>
    <submittedName>
        <fullName evidence="2">Lipase (Class 3)</fullName>
    </submittedName>
</protein>
<dbReference type="OrthoDB" id="5522031at2"/>
<dbReference type="PANTHER" id="PTHR45856:SF24">
    <property type="entry name" value="FUNGAL LIPASE-LIKE DOMAIN-CONTAINING PROTEIN"/>
    <property type="match status" value="1"/>
</dbReference>
<dbReference type="PANTHER" id="PTHR45856">
    <property type="entry name" value="ALPHA/BETA-HYDROLASES SUPERFAMILY PROTEIN"/>
    <property type="match status" value="1"/>
</dbReference>
<dbReference type="Proteomes" id="UP000317977">
    <property type="component" value="Unassembled WGS sequence"/>
</dbReference>
<evidence type="ECO:0000313" key="3">
    <source>
        <dbReference type="Proteomes" id="UP000317977"/>
    </source>
</evidence>
<feature type="domain" description="Fungal lipase-type" evidence="1">
    <location>
        <begin position="88"/>
        <end position="213"/>
    </location>
</feature>
<dbReference type="GO" id="GO:0006629">
    <property type="term" value="P:lipid metabolic process"/>
    <property type="evidence" value="ECO:0007669"/>
    <property type="project" value="InterPro"/>
</dbReference>
<proteinExistence type="predicted"/>
<reference evidence="2 3" key="1">
    <citation type="submission" date="2019-02" db="EMBL/GenBank/DDBJ databases">
        <title>Deep-cultivation of Planctomycetes and their phenomic and genomic characterization uncovers novel biology.</title>
        <authorList>
            <person name="Wiegand S."/>
            <person name="Jogler M."/>
            <person name="Boedeker C."/>
            <person name="Pinto D."/>
            <person name="Vollmers J."/>
            <person name="Rivas-Marin E."/>
            <person name="Kohn T."/>
            <person name="Peeters S.H."/>
            <person name="Heuer A."/>
            <person name="Rast P."/>
            <person name="Oberbeckmann S."/>
            <person name="Bunk B."/>
            <person name="Jeske O."/>
            <person name="Meyerdierks A."/>
            <person name="Storesund J.E."/>
            <person name="Kallscheuer N."/>
            <person name="Luecker S."/>
            <person name="Lage O.M."/>
            <person name="Pohl T."/>
            <person name="Merkel B.J."/>
            <person name="Hornburger P."/>
            <person name="Mueller R.-W."/>
            <person name="Bruemmer F."/>
            <person name="Labrenz M."/>
            <person name="Spormann A.M."/>
            <person name="Op Den Camp H."/>
            <person name="Overmann J."/>
            <person name="Amann R."/>
            <person name="Jetten M.S.M."/>
            <person name="Mascher T."/>
            <person name="Medema M.H."/>
            <person name="Devos D.P."/>
            <person name="Kaster A.-K."/>
            <person name="Ovreas L."/>
            <person name="Rohde M."/>
            <person name="Galperin M.Y."/>
            <person name="Jogler C."/>
        </authorList>
    </citation>
    <scope>NUCLEOTIDE SEQUENCE [LARGE SCALE GENOMIC DNA]</scope>
    <source>
        <strain evidence="2 3">Poly59</strain>
    </source>
</reference>
<sequence>MLEKAIQSVDTVQDPGERKLVIHSKLTGPIRDLTFLQKSLLFAELSMIAYNDEDETRRACEIIGMPDVSFYDRDGSQAYRVRNDHDCVIACRGTEPNEWNDVRADANAAAVLAETAGKVHRGFKQEVDDLWPMLETALISNDQPLWFCGHSLGGAMATICAGRCFLSHIDSNPDQLFTFGSPRVGDNRYINFVKLEHYRFVNNNDIVTRVPPILMGYRHCGREVYLNRNGKMGKLSHLARRRDRWRGFFRGLSKWKIDHFSDHSIHNYIDAILKAVNEENLSMSEGGAAKEATLFTGKMNSDVHNQHDDHSEA</sequence>
<dbReference type="RefSeq" id="WP_146533378.1">
    <property type="nucleotide sequence ID" value="NZ_SJPX01000002.1"/>
</dbReference>
<dbReference type="AlphaFoldDB" id="A0A5C6F195"/>
<evidence type="ECO:0000259" key="1">
    <source>
        <dbReference type="Pfam" id="PF01764"/>
    </source>
</evidence>
<dbReference type="SUPFAM" id="SSF53474">
    <property type="entry name" value="alpha/beta-Hydrolases"/>
    <property type="match status" value="1"/>
</dbReference>
<dbReference type="EMBL" id="SJPX01000002">
    <property type="protein sequence ID" value="TWU55128.1"/>
    <property type="molecule type" value="Genomic_DNA"/>
</dbReference>
<organism evidence="2 3">
    <name type="scientific">Rubripirellula reticaptiva</name>
    <dbReference type="NCBI Taxonomy" id="2528013"/>
    <lineage>
        <taxon>Bacteria</taxon>
        <taxon>Pseudomonadati</taxon>
        <taxon>Planctomycetota</taxon>
        <taxon>Planctomycetia</taxon>
        <taxon>Pirellulales</taxon>
        <taxon>Pirellulaceae</taxon>
        <taxon>Rubripirellula</taxon>
    </lineage>
</organism>